<evidence type="ECO:0000256" key="3">
    <source>
        <dbReference type="ARBA" id="ARBA00023163"/>
    </source>
</evidence>
<dbReference type="SUPFAM" id="SSF51215">
    <property type="entry name" value="Regulatory protein AraC"/>
    <property type="match status" value="1"/>
</dbReference>
<dbReference type="OrthoDB" id="9813413at2"/>
<organism evidence="5 6">
    <name type="scientific">Butyrivibrio proteoclasticus</name>
    <dbReference type="NCBI Taxonomy" id="43305"/>
    <lineage>
        <taxon>Bacteria</taxon>
        <taxon>Bacillati</taxon>
        <taxon>Bacillota</taxon>
        <taxon>Clostridia</taxon>
        <taxon>Lachnospirales</taxon>
        <taxon>Lachnospiraceae</taxon>
        <taxon>Butyrivibrio</taxon>
    </lineage>
</organism>
<dbReference type="GO" id="GO:0043565">
    <property type="term" value="F:sequence-specific DNA binding"/>
    <property type="evidence" value="ECO:0007669"/>
    <property type="project" value="InterPro"/>
</dbReference>
<evidence type="ECO:0000256" key="2">
    <source>
        <dbReference type="ARBA" id="ARBA00023125"/>
    </source>
</evidence>
<dbReference type="AlphaFoldDB" id="A0A1I5UYW6"/>
<keyword evidence="1" id="KW-0805">Transcription regulation</keyword>
<evidence type="ECO:0000256" key="1">
    <source>
        <dbReference type="ARBA" id="ARBA00023015"/>
    </source>
</evidence>
<dbReference type="InterPro" id="IPR018060">
    <property type="entry name" value="HTH_AraC"/>
</dbReference>
<dbReference type="InterPro" id="IPR009057">
    <property type="entry name" value="Homeodomain-like_sf"/>
</dbReference>
<dbReference type="Gene3D" id="1.10.10.60">
    <property type="entry name" value="Homeodomain-like"/>
    <property type="match status" value="2"/>
</dbReference>
<dbReference type="RefSeq" id="WP_074888266.1">
    <property type="nucleotide sequence ID" value="NZ_FOXO01000015.1"/>
</dbReference>
<dbReference type="Pfam" id="PF12833">
    <property type="entry name" value="HTH_18"/>
    <property type="match status" value="1"/>
</dbReference>
<dbReference type="Proteomes" id="UP000182624">
    <property type="component" value="Unassembled WGS sequence"/>
</dbReference>
<dbReference type="PROSITE" id="PS01124">
    <property type="entry name" value="HTH_ARAC_FAMILY_2"/>
    <property type="match status" value="1"/>
</dbReference>
<keyword evidence="2 5" id="KW-0238">DNA-binding</keyword>
<dbReference type="InterPro" id="IPR037923">
    <property type="entry name" value="HTH-like"/>
</dbReference>
<dbReference type="PANTHER" id="PTHR43280:SF28">
    <property type="entry name" value="HTH-TYPE TRANSCRIPTIONAL ACTIVATOR RHAS"/>
    <property type="match status" value="1"/>
</dbReference>
<keyword evidence="3" id="KW-0804">Transcription</keyword>
<evidence type="ECO:0000259" key="4">
    <source>
        <dbReference type="PROSITE" id="PS01124"/>
    </source>
</evidence>
<dbReference type="SUPFAM" id="SSF46689">
    <property type="entry name" value="Homeodomain-like"/>
    <property type="match status" value="2"/>
</dbReference>
<dbReference type="InterPro" id="IPR018062">
    <property type="entry name" value="HTH_AraC-typ_CS"/>
</dbReference>
<proteinExistence type="predicted"/>
<dbReference type="Pfam" id="PF02311">
    <property type="entry name" value="AraC_binding"/>
    <property type="match status" value="1"/>
</dbReference>
<evidence type="ECO:0000313" key="5">
    <source>
        <dbReference type="EMBL" id="SFQ00431.1"/>
    </source>
</evidence>
<dbReference type="SMART" id="SM00342">
    <property type="entry name" value="HTH_ARAC"/>
    <property type="match status" value="1"/>
</dbReference>
<name>A0A1I5UYW6_9FIRM</name>
<dbReference type="Gene3D" id="2.60.120.280">
    <property type="entry name" value="Regulatory protein AraC"/>
    <property type="match status" value="1"/>
</dbReference>
<dbReference type="EMBL" id="FOXO01000015">
    <property type="protein sequence ID" value="SFQ00431.1"/>
    <property type="molecule type" value="Genomic_DNA"/>
</dbReference>
<sequence>MKNRLFQGEYVSSDRLLYTPSEFAKSNLFYLQEIGSLKAQKKHTSKRQNLSSFLFFYIRSGSGYLDYEGREYEIKAGDCVFIDCQKPYSHRTSEDLWSLEWIHFNGNVVLPIYLKYIERGGQPIFHPDDSQVLEGIFESIKTIAHSDDYIRDIRINEGLSSLLTFIMSFSWNPDIVPENSNTKTLFMLREYLDSHYQEKITLDNLADKFLINKYALSRGFKEQFGTSIINYLLSVRITHAKQLLRFSANSVEEIGNQCGISPLYYFSRIFKQIEGISPMEYRSQWK</sequence>
<dbReference type="PROSITE" id="PS00041">
    <property type="entry name" value="HTH_ARAC_FAMILY_1"/>
    <property type="match status" value="1"/>
</dbReference>
<dbReference type="GO" id="GO:0003700">
    <property type="term" value="F:DNA-binding transcription factor activity"/>
    <property type="evidence" value="ECO:0007669"/>
    <property type="project" value="InterPro"/>
</dbReference>
<dbReference type="PANTHER" id="PTHR43280">
    <property type="entry name" value="ARAC-FAMILY TRANSCRIPTIONAL REGULATOR"/>
    <property type="match status" value="1"/>
</dbReference>
<keyword evidence="6" id="KW-1185">Reference proteome</keyword>
<protein>
    <submittedName>
        <fullName evidence="5">AraC-type DNA-binding protein</fullName>
    </submittedName>
</protein>
<reference evidence="6" key="1">
    <citation type="submission" date="2016-10" db="EMBL/GenBank/DDBJ databases">
        <authorList>
            <person name="Varghese N."/>
            <person name="Submissions S."/>
        </authorList>
    </citation>
    <scope>NUCLEOTIDE SEQUENCE [LARGE SCALE GENOMIC DNA]</scope>
    <source>
        <strain evidence="6">P18</strain>
    </source>
</reference>
<evidence type="ECO:0000313" key="6">
    <source>
        <dbReference type="Proteomes" id="UP000182624"/>
    </source>
</evidence>
<accession>A0A1I5UYW6</accession>
<dbReference type="InterPro" id="IPR003313">
    <property type="entry name" value="AraC-bd"/>
</dbReference>
<feature type="domain" description="HTH araC/xylS-type" evidence="4">
    <location>
        <begin position="186"/>
        <end position="284"/>
    </location>
</feature>
<gene>
    <name evidence="5" type="ORF">SAMN04487928_1152</name>
</gene>